<dbReference type="GO" id="GO:0016810">
    <property type="term" value="F:hydrolase activity, acting on carbon-nitrogen (but not peptide) bonds"/>
    <property type="evidence" value="ECO:0007669"/>
    <property type="project" value="InterPro"/>
</dbReference>
<evidence type="ECO:0000256" key="1">
    <source>
        <dbReference type="ARBA" id="ARBA00022723"/>
    </source>
</evidence>
<gene>
    <name evidence="5" type="primary">pgdA_2</name>
    <name evidence="5" type="ORF">Mrose_01224</name>
</gene>
<comment type="caution">
    <text evidence="5">The sequence shown here is derived from an EMBL/GenBank/DDBJ whole genome shotgun (WGS) entry which is preliminary data.</text>
</comment>
<evidence type="ECO:0000313" key="5">
    <source>
        <dbReference type="EMBL" id="RIH87667.1"/>
    </source>
</evidence>
<dbReference type="InterPro" id="IPR011330">
    <property type="entry name" value="Glyco_hydro/deAcase_b/a-brl"/>
</dbReference>
<dbReference type="EMBL" id="QWLA01000017">
    <property type="protein sequence ID" value="RIH87667.1"/>
    <property type="molecule type" value="Genomic_DNA"/>
</dbReference>
<protein>
    <submittedName>
        <fullName evidence="5">Peptidoglycan-N-acetylglucosamine deacetylase</fullName>
        <ecNumber evidence="5">3.5.1.104</ecNumber>
    </submittedName>
</protein>
<proteinExistence type="predicted"/>
<dbReference type="EC" id="3.5.1.104" evidence="5"/>
<evidence type="ECO:0000256" key="3">
    <source>
        <dbReference type="SAM" id="MobiDB-lite"/>
    </source>
</evidence>
<feature type="domain" description="NodB homology" evidence="4">
    <location>
        <begin position="215"/>
        <end position="392"/>
    </location>
</feature>
<dbReference type="InterPro" id="IPR050248">
    <property type="entry name" value="Polysacc_deacetylase_ArnD"/>
</dbReference>
<dbReference type="RefSeq" id="WP_119276545.1">
    <property type="nucleotide sequence ID" value="NZ_QWLA01000017.1"/>
</dbReference>
<dbReference type="Proteomes" id="UP000265341">
    <property type="component" value="Unassembled WGS sequence"/>
</dbReference>
<keyword evidence="2 5" id="KW-0378">Hydrolase</keyword>
<dbReference type="GO" id="GO:0005975">
    <property type="term" value="P:carbohydrate metabolic process"/>
    <property type="evidence" value="ECO:0007669"/>
    <property type="project" value="InterPro"/>
</dbReference>
<keyword evidence="1" id="KW-0479">Metal-binding</keyword>
<evidence type="ECO:0000259" key="4">
    <source>
        <dbReference type="PROSITE" id="PS51677"/>
    </source>
</evidence>
<organism evidence="5 6">
    <name type="scientific">Calidithermus roseus</name>
    <dbReference type="NCBI Taxonomy" id="1644118"/>
    <lineage>
        <taxon>Bacteria</taxon>
        <taxon>Thermotogati</taxon>
        <taxon>Deinococcota</taxon>
        <taxon>Deinococci</taxon>
        <taxon>Thermales</taxon>
        <taxon>Thermaceae</taxon>
        <taxon>Calidithermus</taxon>
    </lineage>
</organism>
<dbReference type="Pfam" id="PF01522">
    <property type="entry name" value="Polysacc_deac_1"/>
    <property type="match status" value="1"/>
</dbReference>
<name>A0A399ESM1_9DEIN</name>
<feature type="region of interest" description="Disordered" evidence="3">
    <location>
        <begin position="193"/>
        <end position="213"/>
    </location>
</feature>
<dbReference type="PANTHER" id="PTHR10587:SF133">
    <property type="entry name" value="CHITIN DEACETYLASE 1-RELATED"/>
    <property type="match status" value="1"/>
</dbReference>
<feature type="compositionally biased region" description="Polar residues" evidence="3">
    <location>
        <begin position="199"/>
        <end position="211"/>
    </location>
</feature>
<dbReference type="GO" id="GO:0046872">
    <property type="term" value="F:metal ion binding"/>
    <property type="evidence" value="ECO:0007669"/>
    <property type="project" value="UniProtKB-KW"/>
</dbReference>
<dbReference type="PROSITE" id="PS51677">
    <property type="entry name" value="NODB"/>
    <property type="match status" value="1"/>
</dbReference>
<dbReference type="GO" id="GO:0016020">
    <property type="term" value="C:membrane"/>
    <property type="evidence" value="ECO:0007669"/>
    <property type="project" value="TreeGrafter"/>
</dbReference>
<dbReference type="AlphaFoldDB" id="A0A399ESM1"/>
<dbReference type="InterPro" id="IPR002509">
    <property type="entry name" value="NODB_dom"/>
</dbReference>
<keyword evidence="6" id="KW-1185">Reference proteome</keyword>
<dbReference type="CDD" id="cd10917">
    <property type="entry name" value="CE4_NodB_like_6s_7s"/>
    <property type="match status" value="1"/>
</dbReference>
<reference evidence="5 6" key="1">
    <citation type="submission" date="2018-08" db="EMBL/GenBank/DDBJ databases">
        <title>Meiothermus roseus NBRC 110900 genome sequencing project.</title>
        <authorList>
            <person name="Da Costa M.S."/>
            <person name="Albuquerque L."/>
            <person name="Raposo P."/>
            <person name="Froufe H.J.C."/>
            <person name="Barroso C.S."/>
            <person name="Egas C."/>
        </authorList>
    </citation>
    <scope>NUCLEOTIDE SEQUENCE [LARGE SCALE GENOMIC DNA]</scope>
    <source>
        <strain evidence="5 6">NBRC 110900</strain>
    </source>
</reference>
<evidence type="ECO:0000313" key="6">
    <source>
        <dbReference type="Proteomes" id="UP000265341"/>
    </source>
</evidence>
<accession>A0A399ESM1</accession>
<dbReference type="OrthoDB" id="9812065at2"/>
<evidence type="ECO:0000256" key="2">
    <source>
        <dbReference type="ARBA" id="ARBA00022801"/>
    </source>
</evidence>
<sequence>MRADIGWKWACHLASRRWLFKALGWSGAFLTIAALAKAGPLPQHKAPLLPGEVQPLAPGQRSAPPLPQIRLSPTIPEVLKVEYASNGYIEVAHALALLPEEEIEAQNALRLAQQIASRVFEARASLDEVDLSFYRRAGYGGIGGPLPYFTASVPRARLAEFMSLKPQNLGHYDRLWLNPTGGVYVPSPAGNGDGVGTRSGIQEPNPRSDQAGSHPVAALTFDDAPHPLYTPLLLDTLRRSGVRATFFCIGRNALAYPYFVREMVREGHEVGNHTFHHVRLSGLDEASIHNELALTNEVLQGITGRSVRYFRPPGGRYSPTVLKVAQDLGLRLVPWSDDPADFDNPGTGLLEARLLSRLRPGGIVLLHDNVLQSIQALPVFLEEARQRGIWLVSVGELVHGEARANR</sequence>
<dbReference type="Gene3D" id="3.20.20.370">
    <property type="entry name" value="Glycoside hydrolase/deacetylase"/>
    <property type="match status" value="1"/>
</dbReference>
<dbReference type="PANTHER" id="PTHR10587">
    <property type="entry name" value="GLYCOSYL TRANSFERASE-RELATED"/>
    <property type="match status" value="1"/>
</dbReference>
<dbReference type="SUPFAM" id="SSF88713">
    <property type="entry name" value="Glycoside hydrolase/deacetylase"/>
    <property type="match status" value="1"/>
</dbReference>